<dbReference type="PANTHER" id="PTHR12461">
    <property type="entry name" value="HYPOXIA-INDUCIBLE FACTOR 1 ALPHA INHIBITOR-RELATED"/>
    <property type="match status" value="1"/>
</dbReference>
<dbReference type="EMBL" id="HG805900">
    <property type="protein sequence ID" value="CDW54493.1"/>
    <property type="molecule type" value="Genomic_DNA"/>
</dbReference>
<name>A0A077Z494_TRITR</name>
<protein>
    <submittedName>
        <fullName evidence="7">Heat shock proteinB1 associated protein 1</fullName>
    </submittedName>
</protein>
<dbReference type="PROSITE" id="PS51184">
    <property type="entry name" value="JMJC"/>
    <property type="match status" value="1"/>
</dbReference>
<sequence>MAHYDFIDHESTANAKKSPSLVATKKQKSEAPHPVDQLARRCEKLRNQLERLRSSLNEETVSGNGEQPTTVWDAEKNDVSVSREEVDLLSLPTVRPCLHGQWGCPGFRHDPVERYRLYAEEWKKFPIPGEKKHQSVRWDVREKMLRPHFRFLRLPNPLWQYCACLFFLSLAAYDCFILTAMSDVPCEPFVLKGMIENWQARKWTFCSVPGLLEDYVFGIRMGLRQYDEPGKILYETLCAQAHANAKQFKAWCNGFTEEKDVGELSRFPKEKYWAYVDYEYMFDCFDHSHLEDVDWNIFSLPYNGRESTFWMGTSGSFTACHYDTYGFNVVAQLCGKKRWILFPPEDSDLLKGSHLPFEESSVYSGCDLFHPPVYLRFSHPRLVTLEPGDILFVPPRWWHFVQCIEDSISVNSWIAVSSDRESRMDEAVTRACIAILKPIIDEGLIIEKDINTESSLKILSVCAANATSGIGPTDEHLFTFLDRFTCRGNAVPQVTYEELCKIVEHSGCTAKHGTEIATIEVGDVLSAILSPPVIERIRKQLFKTFR</sequence>
<dbReference type="OrthoDB" id="438164at2759"/>
<feature type="coiled-coil region" evidence="4">
    <location>
        <begin position="35"/>
        <end position="62"/>
    </location>
</feature>
<keyword evidence="2" id="KW-0963">Cytoplasm</keyword>
<keyword evidence="8" id="KW-1185">Reference proteome</keyword>
<feature type="compositionally biased region" description="Basic and acidic residues" evidence="5">
    <location>
        <begin position="1"/>
        <end position="11"/>
    </location>
</feature>
<reference evidence="7" key="2">
    <citation type="submission" date="2014-03" db="EMBL/GenBank/DDBJ databases">
        <title>The whipworm genome and dual-species transcriptomics of an intimate host-pathogen interaction.</title>
        <authorList>
            <person name="Foth B.J."/>
            <person name="Tsai I.J."/>
            <person name="Reid A.J."/>
            <person name="Bancroft A.J."/>
            <person name="Nichol S."/>
            <person name="Tracey A."/>
            <person name="Holroyd N."/>
            <person name="Cotton J.A."/>
            <person name="Stanley E.J."/>
            <person name="Zarowiecki M."/>
            <person name="Liu J.Z."/>
            <person name="Huckvale T."/>
            <person name="Cooper P.J."/>
            <person name="Grencis R.K."/>
            <person name="Berriman M."/>
        </authorList>
    </citation>
    <scope>NUCLEOTIDE SEQUENCE [LARGE SCALE GENOMIC DNA]</scope>
</reference>
<dbReference type="Pfam" id="PF15311">
    <property type="entry name" value="HYLS1_C"/>
    <property type="match status" value="1"/>
</dbReference>
<evidence type="ECO:0000313" key="8">
    <source>
        <dbReference type="Proteomes" id="UP000030665"/>
    </source>
</evidence>
<evidence type="ECO:0000259" key="6">
    <source>
        <dbReference type="PROSITE" id="PS51184"/>
    </source>
</evidence>
<gene>
    <name evidence="7" type="ORF">TTRE_0000276301</name>
</gene>
<dbReference type="STRING" id="36087.A0A077Z494"/>
<keyword evidence="4" id="KW-0175">Coiled coil</keyword>
<dbReference type="PANTHER" id="PTHR12461:SF43">
    <property type="entry name" value="HSPB1-ASSOCIATED PROTEIN 1"/>
    <property type="match status" value="1"/>
</dbReference>
<dbReference type="SUPFAM" id="SSF51197">
    <property type="entry name" value="Clavaminate synthase-like"/>
    <property type="match status" value="1"/>
</dbReference>
<dbReference type="GO" id="GO:0005737">
    <property type="term" value="C:cytoplasm"/>
    <property type="evidence" value="ECO:0007669"/>
    <property type="project" value="UniProtKB-SubCell"/>
</dbReference>
<evidence type="ECO:0000256" key="4">
    <source>
        <dbReference type="SAM" id="Coils"/>
    </source>
</evidence>
<comment type="subcellular location">
    <subcellularLocation>
        <location evidence="1">Cytoplasm</location>
    </subcellularLocation>
</comment>
<evidence type="ECO:0000313" key="7">
    <source>
        <dbReference type="EMBL" id="CDW54493.1"/>
    </source>
</evidence>
<evidence type="ECO:0000256" key="5">
    <source>
        <dbReference type="SAM" id="MobiDB-lite"/>
    </source>
</evidence>
<dbReference type="Gene3D" id="2.60.120.650">
    <property type="entry name" value="Cupin"/>
    <property type="match status" value="1"/>
</dbReference>
<proteinExistence type="predicted"/>
<feature type="region of interest" description="Disordered" evidence="5">
    <location>
        <begin position="1"/>
        <end position="35"/>
    </location>
</feature>
<dbReference type="InterPro" id="IPR041667">
    <property type="entry name" value="Cupin_8"/>
</dbReference>
<organism evidence="7 8">
    <name type="scientific">Trichuris trichiura</name>
    <name type="common">Whipworm</name>
    <name type="synonym">Trichocephalus trichiurus</name>
    <dbReference type="NCBI Taxonomy" id="36087"/>
    <lineage>
        <taxon>Eukaryota</taxon>
        <taxon>Metazoa</taxon>
        <taxon>Ecdysozoa</taxon>
        <taxon>Nematoda</taxon>
        <taxon>Enoplea</taxon>
        <taxon>Dorylaimia</taxon>
        <taxon>Trichinellida</taxon>
        <taxon>Trichuridae</taxon>
        <taxon>Trichuris</taxon>
    </lineage>
</organism>
<dbReference type="AlphaFoldDB" id="A0A077Z494"/>
<evidence type="ECO:0000256" key="1">
    <source>
        <dbReference type="ARBA" id="ARBA00004496"/>
    </source>
</evidence>
<dbReference type="InterPro" id="IPR027918">
    <property type="entry name" value="HYLS1_C_dom"/>
</dbReference>
<evidence type="ECO:0000256" key="2">
    <source>
        <dbReference type="ARBA" id="ARBA00022490"/>
    </source>
</evidence>
<dbReference type="InterPro" id="IPR003347">
    <property type="entry name" value="JmjC_dom"/>
</dbReference>
<dbReference type="Proteomes" id="UP000030665">
    <property type="component" value="Unassembled WGS sequence"/>
</dbReference>
<reference evidence="7" key="1">
    <citation type="submission" date="2014-01" db="EMBL/GenBank/DDBJ databases">
        <authorList>
            <person name="Aslett M."/>
        </authorList>
    </citation>
    <scope>NUCLEOTIDE SEQUENCE</scope>
</reference>
<comment type="function">
    <text evidence="3">May play a role in cellular stress response.</text>
</comment>
<dbReference type="SMART" id="SM00558">
    <property type="entry name" value="JmjC"/>
    <property type="match status" value="1"/>
</dbReference>
<feature type="domain" description="JmjC" evidence="6">
    <location>
        <begin position="256"/>
        <end position="431"/>
    </location>
</feature>
<dbReference type="Pfam" id="PF13621">
    <property type="entry name" value="Cupin_8"/>
    <property type="match status" value="1"/>
</dbReference>
<evidence type="ECO:0000256" key="3">
    <source>
        <dbReference type="ARBA" id="ARBA00037342"/>
    </source>
</evidence>
<keyword evidence="7" id="KW-0346">Stress response</keyword>
<accession>A0A077Z494</accession>